<keyword evidence="4" id="KW-0418">Kinase</keyword>
<evidence type="ECO:0000259" key="7">
    <source>
        <dbReference type="PROSITE" id="PS50011"/>
    </source>
</evidence>
<protein>
    <recommendedName>
        <fullName evidence="1">non-specific serine/threonine protein kinase</fullName>
        <ecNumber evidence="1">2.7.11.1</ecNumber>
    </recommendedName>
</protein>
<keyword evidence="2" id="KW-0808">Transferase</keyword>
<accession>A0A150GGC2</accession>
<feature type="region of interest" description="Disordered" evidence="6">
    <location>
        <begin position="116"/>
        <end position="141"/>
    </location>
</feature>
<feature type="region of interest" description="Disordered" evidence="6">
    <location>
        <begin position="159"/>
        <end position="228"/>
    </location>
</feature>
<dbReference type="PANTHER" id="PTHR43671:SF13">
    <property type="entry name" value="SERINE_THREONINE-PROTEIN KINASE NEK2"/>
    <property type="match status" value="1"/>
</dbReference>
<dbReference type="GO" id="GO:0005524">
    <property type="term" value="F:ATP binding"/>
    <property type="evidence" value="ECO:0007669"/>
    <property type="project" value="UniProtKB-KW"/>
</dbReference>
<feature type="compositionally biased region" description="Low complexity" evidence="6">
    <location>
        <begin position="116"/>
        <end position="137"/>
    </location>
</feature>
<dbReference type="EC" id="2.7.11.1" evidence="1"/>
<dbReference type="Pfam" id="PF00069">
    <property type="entry name" value="Pkinase"/>
    <property type="match status" value="1"/>
</dbReference>
<reference evidence="9" key="1">
    <citation type="journal article" date="2016" name="Nat. Commun.">
        <title>The Gonium pectorale genome demonstrates co-option of cell cycle regulation during the evolution of multicellularity.</title>
        <authorList>
            <person name="Hanschen E.R."/>
            <person name="Marriage T.N."/>
            <person name="Ferris P.J."/>
            <person name="Hamaji T."/>
            <person name="Toyoda A."/>
            <person name="Fujiyama A."/>
            <person name="Neme R."/>
            <person name="Noguchi H."/>
            <person name="Minakuchi Y."/>
            <person name="Suzuki M."/>
            <person name="Kawai-Toyooka H."/>
            <person name="Smith D.R."/>
            <person name="Sparks H."/>
            <person name="Anderson J."/>
            <person name="Bakaric R."/>
            <person name="Luria V."/>
            <person name="Karger A."/>
            <person name="Kirschner M.W."/>
            <person name="Durand P.M."/>
            <person name="Michod R.E."/>
            <person name="Nozaki H."/>
            <person name="Olson B.J."/>
        </authorList>
    </citation>
    <scope>NUCLEOTIDE SEQUENCE [LARGE SCALE GENOMIC DNA]</scope>
    <source>
        <strain evidence="9">NIES-2863</strain>
    </source>
</reference>
<dbReference type="InterPro" id="IPR000719">
    <property type="entry name" value="Prot_kinase_dom"/>
</dbReference>
<feature type="region of interest" description="Disordered" evidence="6">
    <location>
        <begin position="375"/>
        <end position="421"/>
    </location>
</feature>
<dbReference type="Proteomes" id="UP000075714">
    <property type="component" value="Unassembled WGS sequence"/>
</dbReference>
<evidence type="ECO:0000313" key="9">
    <source>
        <dbReference type="Proteomes" id="UP000075714"/>
    </source>
</evidence>
<dbReference type="AlphaFoldDB" id="A0A150GGC2"/>
<evidence type="ECO:0000256" key="3">
    <source>
        <dbReference type="ARBA" id="ARBA00022741"/>
    </source>
</evidence>
<feature type="region of interest" description="Disordered" evidence="6">
    <location>
        <begin position="321"/>
        <end position="342"/>
    </location>
</feature>
<feature type="region of interest" description="Disordered" evidence="6">
    <location>
        <begin position="574"/>
        <end position="593"/>
    </location>
</feature>
<dbReference type="InterPro" id="IPR050660">
    <property type="entry name" value="NEK_Ser/Thr_kinase"/>
</dbReference>
<organism evidence="8 9">
    <name type="scientific">Gonium pectorale</name>
    <name type="common">Green alga</name>
    <dbReference type="NCBI Taxonomy" id="33097"/>
    <lineage>
        <taxon>Eukaryota</taxon>
        <taxon>Viridiplantae</taxon>
        <taxon>Chlorophyta</taxon>
        <taxon>core chlorophytes</taxon>
        <taxon>Chlorophyceae</taxon>
        <taxon>CS clade</taxon>
        <taxon>Chlamydomonadales</taxon>
        <taxon>Volvocaceae</taxon>
        <taxon>Gonium</taxon>
    </lineage>
</organism>
<keyword evidence="3" id="KW-0547">Nucleotide-binding</keyword>
<evidence type="ECO:0000256" key="5">
    <source>
        <dbReference type="ARBA" id="ARBA00022840"/>
    </source>
</evidence>
<gene>
    <name evidence="8" type="ORF">GPECTOR_24g178</name>
</gene>
<feature type="compositionally biased region" description="Gly residues" evidence="6">
    <location>
        <begin position="396"/>
        <end position="405"/>
    </location>
</feature>
<evidence type="ECO:0000256" key="6">
    <source>
        <dbReference type="SAM" id="MobiDB-lite"/>
    </source>
</evidence>
<dbReference type="Gene3D" id="1.10.510.10">
    <property type="entry name" value="Transferase(Phosphotransferase) domain 1"/>
    <property type="match status" value="2"/>
</dbReference>
<dbReference type="InterPro" id="IPR008271">
    <property type="entry name" value="Ser/Thr_kinase_AS"/>
</dbReference>
<sequence>MDMEHRSVIRCFGLVRLRIADVPELGLTYDTYGMLLEYCEAGGGAAMPLRGGTLKDLLLAQLTGMRDQYSVREALGWLAQVASAIKQFHTLEAPIIHRDIKPDNVLLQVVSDGAADPATPGPAAAAAAARARRNSGSGSFGRGQLLEARLADLGLGVRAPSAPSGAPGGPPPGMVPLGYSHSLGAAHTGHGAGPPALPPISERSLSADDTTVSGAVASGTSASADGGSQAALVGGASMARTPRSPLYTIQEPDESGGLPPALPPSASAAPAGFLGALRASFFRSLSRHRATAQAEAQQAQVQQARGAQYLVAEAGGAAAQGQGQEQAGTQGADGEADAAAAAEGADVVPALKQHRSNSSPSRVSTLVATLTPSASTATRLGTAPSDRVTTGSQATAGGGPWGGGRSAITPQQSRGSRHTALTTGGLSLPAGSLPLSETLASTGSAALSKRGSIRSVSSLLRPNLRELHTADSIGRAMRRVGSLLRSLNKSSLPKFSRESQYQWVFALTGHAGSCMYMAPEVFQAQPYNEKVDVFSFGVMMYELLARELLLVKYIGGTRAGLDLGVADPKQYAKKGAGHVSDGSRAATLGDSERGREPGCGCLCGGGRGG</sequence>
<name>A0A150GGC2_GONPE</name>
<dbReference type="PROSITE" id="PS00108">
    <property type="entry name" value="PROTEIN_KINASE_ST"/>
    <property type="match status" value="1"/>
</dbReference>
<dbReference type="SMART" id="SM00220">
    <property type="entry name" value="S_TKc"/>
    <property type="match status" value="1"/>
</dbReference>
<dbReference type="OrthoDB" id="551059at2759"/>
<evidence type="ECO:0000256" key="1">
    <source>
        <dbReference type="ARBA" id="ARBA00012513"/>
    </source>
</evidence>
<feature type="domain" description="Protein kinase" evidence="7">
    <location>
        <begin position="1"/>
        <end position="609"/>
    </location>
</feature>
<keyword evidence="5" id="KW-0067">ATP-binding</keyword>
<comment type="caution">
    <text evidence="8">The sequence shown here is derived from an EMBL/GenBank/DDBJ whole genome shotgun (WGS) entry which is preliminary data.</text>
</comment>
<dbReference type="EMBL" id="LSYV01000025">
    <property type="protein sequence ID" value="KXZ48889.1"/>
    <property type="molecule type" value="Genomic_DNA"/>
</dbReference>
<evidence type="ECO:0000256" key="2">
    <source>
        <dbReference type="ARBA" id="ARBA00022679"/>
    </source>
</evidence>
<dbReference type="PANTHER" id="PTHR43671">
    <property type="entry name" value="SERINE/THREONINE-PROTEIN KINASE NEK"/>
    <property type="match status" value="1"/>
</dbReference>
<evidence type="ECO:0000256" key="4">
    <source>
        <dbReference type="ARBA" id="ARBA00022777"/>
    </source>
</evidence>
<keyword evidence="9" id="KW-1185">Reference proteome</keyword>
<evidence type="ECO:0000313" key="8">
    <source>
        <dbReference type="EMBL" id="KXZ48889.1"/>
    </source>
</evidence>
<proteinExistence type="predicted"/>
<dbReference type="SUPFAM" id="SSF56112">
    <property type="entry name" value="Protein kinase-like (PK-like)"/>
    <property type="match status" value="1"/>
</dbReference>
<feature type="compositionally biased region" description="Low complexity" evidence="6">
    <location>
        <begin position="213"/>
        <end position="228"/>
    </location>
</feature>
<dbReference type="PROSITE" id="PS50011">
    <property type="entry name" value="PROTEIN_KINASE_DOM"/>
    <property type="match status" value="1"/>
</dbReference>
<dbReference type="GO" id="GO:0004674">
    <property type="term" value="F:protein serine/threonine kinase activity"/>
    <property type="evidence" value="ECO:0007669"/>
    <property type="project" value="UniProtKB-EC"/>
</dbReference>
<feature type="compositionally biased region" description="Polar residues" evidence="6">
    <location>
        <begin position="203"/>
        <end position="212"/>
    </location>
</feature>
<dbReference type="InterPro" id="IPR011009">
    <property type="entry name" value="Kinase-like_dom_sf"/>
</dbReference>
<dbReference type="STRING" id="33097.A0A150GGC2"/>